<keyword evidence="2 10" id="KW-0723">Serine/threonine-protein kinase</keyword>
<evidence type="ECO:0000256" key="9">
    <source>
        <dbReference type="PROSITE-ProRule" id="PRU10141"/>
    </source>
</evidence>
<comment type="similarity">
    <text evidence="10">Belongs to the protein kinase superfamily.</text>
</comment>
<dbReference type="Pfam" id="PF00069">
    <property type="entry name" value="Pkinase"/>
    <property type="match status" value="1"/>
</dbReference>
<dbReference type="PANTHER" id="PTHR47634:SF9">
    <property type="entry name" value="PROTEIN KINASE DOMAIN-CONTAINING PROTEIN-RELATED"/>
    <property type="match status" value="1"/>
</dbReference>
<evidence type="ECO:0000259" key="11">
    <source>
        <dbReference type="PROSITE" id="PS50011"/>
    </source>
</evidence>
<evidence type="ECO:0000256" key="8">
    <source>
        <dbReference type="ARBA" id="ARBA00048679"/>
    </source>
</evidence>
<dbReference type="InterPro" id="IPR011009">
    <property type="entry name" value="Kinase-like_dom_sf"/>
</dbReference>
<keyword evidence="6 9" id="KW-0067">ATP-binding</keyword>
<dbReference type="EC" id="2.7.11.1" evidence="1"/>
<comment type="catalytic activity">
    <reaction evidence="8">
        <text>L-seryl-[protein] + ATP = O-phospho-L-seryl-[protein] + ADP + H(+)</text>
        <dbReference type="Rhea" id="RHEA:17989"/>
        <dbReference type="Rhea" id="RHEA-COMP:9863"/>
        <dbReference type="Rhea" id="RHEA-COMP:11604"/>
        <dbReference type="ChEBI" id="CHEBI:15378"/>
        <dbReference type="ChEBI" id="CHEBI:29999"/>
        <dbReference type="ChEBI" id="CHEBI:30616"/>
        <dbReference type="ChEBI" id="CHEBI:83421"/>
        <dbReference type="ChEBI" id="CHEBI:456216"/>
        <dbReference type="EC" id="2.7.11.1"/>
    </reaction>
</comment>
<evidence type="ECO:0000256" key="7">
    <source>
        <dbReference type="ARBA" id="ARBA00047899"/>
    </source>
</evidence>
<organism evidence="12 13">
    <name type="scientific">Phialemonium thermophilum</name>
    <dbReference type="NCBI Taxonomy" id="223376"/>
    <lineage>
        <taxon>Eukaryota</taxon>
        <taxon>Fungi</taxon>
        <taxon>Dikarya</taxon>
        <taxon>Ascomycota</taxon>
        <taxon>Pezizomycotina</taxon>
        <taxon>Sordariomycetes</taxon>
        <taxon>Sordariomycetidae</taxon>
        <taxon>Cephalothecales</taxon>
        <taxon>Cephalothecaceae</taxon>
        <taxon>Phialemonium</taxon>
    </lineage>
</organism>
<evidence type="ECO:0000256" key="3">
    <source>
        <dbReference type="ARBA" id="ARBA00022679"/>
    </source>
</evidence>
<dbReference type="EMBL" id="JAZHXJ010000252">
    <property type="protein sequence ID" value="KAL1866970.1"/>
    <property type="molecule type" value="Genomic_DNA"/>
</dbReference>
<evidence type="ECO:0000313" key="13">
    <source>
        <dbReference type="Proteomes" id="UP001586593"/>
    </source>
</evidence>
<dbReference type="SUPFAM" id="SSF56112">
    <property type="entry name" value="Protein kinase-like (PK-like)"/>
    <property type="match status" value="1"/>
</dbReference>
<dbReference type="PROSITE" id="PS00107">
    <property type="entry name" value="PROTEIN_KINASE_ATP"/>
    <property type="match status" value="1"/>
</dbReference>
<keyword evidence="5" id="KW-0418">Kinase</keyword>
<comment type="caution">
    <text evidence="12">The sequence shown here is derived from an EMBL/GenBank/DDBJ whole genome shotgun (WGS) entry which is preliminary data.</text>
</comment>
<name>A0ABR3WU76_9PEZI</name>
<dbReference type="Proteomes" id="UP001586593">
    <property type="component" value="Unassembled WGS sequence"/>
</dbReference>
<sequence length="488" mass="55445">MFYVRVFCDTIPSFIQRAAAGSSRLLHSYTRTHLCTTTLSCRSLARPFLGSRRRLASSSSLVPESLPLSIPIDEEKCPGYRSKDYYPANPGNILDGQYELIAKVGWGSTSTVWLAQDIRRGFSRASRYVALKICNCDTSREGARHELDMNAHLASVETTHRGRVILGTAIEGFELDSLKGSRHLALVFEPMREPLWLFRRRLGDQNKVPRPYLPLIKGYISILLEGLDFLHSEGNIIHTDLKLDNVMVTFEDESVIEAFVRDQAANPMARKVAGERIVYRCHNDFGHINGKKALGNIFPKITDFGLAQRGDGPGPLLYPIQPVDYHAPEVLLGTGWSYSADIWNFGLMVWDLLAGQGLFRQQDPRLYSAAQHLAEMIAFLDPIPTALVRREKYMRHWRWRPEALNPAGRLSSNAADFFGGPFFTDDGTFLYDHLIPYSRDLRSEMPECISDEEADLFLGFMRRMLRWMPEERATAAELRNDPWLAQMI</sequence>
<dbReference type="InterPro" id="IPR051334">
    <property type="entry name" value="SRPK"/>
</dbReference>
<reference evidence="12 13" key="1">
    <citation type="journal article" date="2024" name="Commun. Biol.">
        <title>Comparative genomic analysis of thermophilic fungi reveals convergent evolutionary adaptations and gene losses.</title>
        <authorList>
            <person name="Steindorff A.S."/>
            <person name="Aguilar-Pontes M.V."/>
            <person name="Robinson A.J."/>
            <person name="Andreopoulos B."/>
            <person name="LaButti K."/>
            <person name="Kuo A."/>
            <person name="Mondo S."/>
            <person name="Riley R."/>
            <person name="Otillar R."/>
            <person name="Haridas S."/>
            <person name="Lipzen A."/>
            <person name="Grimwood J."/>
            <person name="Schmutz J."/>
            <person name="Clum A."/>
            <person name="Reid I.D."/>
            <person name="Moisan M.C."/>
            <person name="Butler G."/>
            <person name="Nguyen T.T.M."/>
            <person name="Dewar K."/>
            <person name="Conant G."/>
            <person name="Drula E."/>
            <person name="Henrissat B."/>
            <person name="Hansel C."/>
            <person name="Singer S."/>
            <person name="Hutchinson M.I."/>
            <person name="de Vries R.P."/>
            <person name="Natvig D.O."/>
            <person name="Powell A.J."/>
            <person name="Tsang A."/>
            <person name="Grigoriev I.V."/>
        </authorList>
    </citation>
    <scope>NUCLEOTIDE SEQUENCE [LARGE SCALE GENOMIC DNA]</scope>
    <source>
        <strain evidence="12 13">ATCC 24622</strain>
    </source>
</reference>
<keyword evidence="4 9" id="KW-0547">Nucleotide-binding</keyword>
<keyword evidence="13" id="KW-1185">Reference proteome</keyword>
<protein>
    <recommendedName>
        <fullName evidence="1">non-specific serine/threonine protein kinase</fullName>
        <ecNumber evidence="1">2.7.11.1</ecNumber>
    </recommendedName>
</protein>
<comment type="catalytic activity">
    <reaction evidence="7">
        <text>L-threonyl-[protein] + ATP = O-phospho-L-threonyl-[protein] + ADP + H(+)</text>
        <dbReference type="Rhea" id="RHEA:46608"/>
        <dbReference type="Rhea" id="RHEA-COMP:11060"/>
        <dbReference type="Rhea" id="RHEA-COMP:11605"/>
        <dbReference type="ChEBI" id="CHEBI:15378"/>
        <dbReference type="ChEBI" id="CHEBI:30013"/>
        <dbReference type="ChEBI" id="CHEBI:30616"/>
        <dbReference type="ChEBI" id="CHEBI:61977"/>
        <dbReference type="ChEBI" id="CHEBI:456216"/>
        <dbReference type="EC" id="2.7.11.1"/>
    </reaction>
</comment>
<evidence type="ECO:0000256" key="5">
    <source>
        <dbReference type="ARBA" id="ARBA00022777"/>
    </source>
</evidence>
<dbReference type="PROSITE" id="PS50011">
    <property type="entry name" value="PROTEIN_KINASE_DOM"/>
    <property type="match status" value="1"/>
</dbReference>
<dbReference type="Gene3D" id="1.10.510.10">
    <property type="entry name" value="Transferase(Phosphotransferase) domain 1"/>
    <property type="match status" value="1"/>
</dbReference>
<dbReference type="SMART" id="SM00220">
    <property type="entry name" value="S_TKc"/>
    <property type="match status" value="1"/>
</dbReference>
<dbReference type="InterPro" id="IPR000719">
    <property type="entry name" value="Prot_kinase_dom"/>
</dbReference>
<dbReference type="PANTHER" id="PTHR47634">
    <property type="entry name" value="PROTEIN KINASE DOMAIN-CONTAINING PROTEIN-RELATED"/>
    <property type="match status" value="1"/>
</dbReference>
<proteinExistence type="inferred from homology"/>
<evidence type="ECO:0000256" key="10">
    <source>
        <dbReference type="RuleBase" id="RU000304"/>
    </source>
</evidence>
<gene>
    <name evidence="12" type="ORF">VTK73DRAFT_4439</name>
</gene>
<evidence type="ECO:0000256" key="2">
    <source>
        <dbReference type="ARBA" id="ARBA00022527"/>
    </source>
</evidence>
<dbReference type="PROSITE" id="PS00108">
    <property type="entry name" value="PROTEIN_KINASE_ST"/>
    <property type="match status" value="1"/>
</dbReference>
<dbReference type="Gene3D" id="3.30.200.20">
    <property type="entry name" value="Phosphorylase Kinase, domain 1"/>
    <property type="match status" value="1"/>
</dbReference>
<feature type="binding site" evidence="9">
    <location>
        <position position="132"/>
    </location>
    <ligand>
        <name>ATP</name>
        <dbReference type="ChEBI" id="CHEBI:30616"/>
    </ligand>
</feature>
<evidence type="ECO:0000256" key="6">
    <source>
        <dbReference type="ARBA" id="ARBA00022840"/>
    </source>
</evidence>
<dbReference type="InterPro" id="IPR008271">
    <property type="entry name" value="Ser/Thr_kinase_AS"/>
</dbReference>
<feature type="domain" description="Protein kinase" evidence="11">
    <location>
        <begin position="98"/>
        <end position="484"/>
    </location>
</feature>
<accession>A0ABR3WU76</accession>
<keyword evidence="3" id="KW-0808">Transferase</keyword>
<evidence type="ECO:0000256" key="1">
    <source>
        <dbReference type="ARBA" id="ARBA00012513"/>
    </source>
</evidence>
<evidence type="ECO:0000313" key="12">
    <source>
        <dbReference type="EMBL" id="KAL1866970.1"/>
    </source>
</evidence>
<dbReference type="InterPro" id="IPR017441">
    <property type="entry name" value="Protein_kinase_ATP_BS"/>
</dbReference>
<evidence type="ECO:0000256" key="4">
    <source>
        <dbReference type="ARBA" id="ARBA00022741"/>
    </source>
</evidence>